<proteinExistence type="predicted"/>
<evidence type="ECO:0000256" key="1">
    <source>
        <dbReference type="ARBA" id="ARBA00022475"/>
    </source>
</evidence>
<dbReference type="GO" id="GO:0005524">
    <property type="term" value="F:ATP binding"/>
    <property type="evidence" value="ECO:0007669"/>
    <property type="project" value="UniProtKB-KW"/>
</dbReference>
<evidence type="ECO:0000256" key="4">
    <source>
        <dbReference type="SAM" id="MobiDB-lite"/>
    </source>
</evidence>
<dbReference type="Pfam" id="PF00005">
    <property type="entry name" value="ABC_tran"/>
    <property type="match status" value="1"/>
</dbReference>
<dbReference type="Gene3D" id="3.40.50.300">
    <property type="entry name" value="P-loop containing nucleotide triphosphate hydrolases"/>
    <property type="match status" value="1"/>
</dbReference>
<dbReference type="InterPro" id="IPR003439">
    <property type="entry name" value="ABC_transporter-like_ATP-bd"/>
</dbReference>
<dbReference type="InterPro" id="IPR027417">
    <property type="entry name" value="P-loop_NTPase"/>
</dbReference>
<feature type="compositionally biased region" description="Basic residues" evidence="4">
    <location>
        <begin position="88"/>
        <end position="106"/>
    </location>
</feature>
<feature type="domain" description="ABC transporter" evidence="5">
    <location>
        <begin position="121"/>
        <end position="348"/>
    </location>
</feature>
<dbReference type="PROSITE" id="PS00211">
    <property type="entry name" value="ABC_TRANSPORTER_1"/>
    <property type="match status" value="1"/>
</dbReference>
<dbReference type="GO" id="GO:0016887">
    <property type="term" value="F:ATP hydrolysis activity"/>
    <property type="evidence" value="ECO:0007669"/>
    <property type="project" value="InterPro"/>
</dbReference>
<dbReference type="Proteomes" id="UP000807785">
    <property type="component" value="Unassembled WGS sequence"/>
</dbReference>
<name>A0A9D7E2C1_9PROT</name>
<keyword evidence="3 6" id="KW-0067">ATP-binding</keyword>
<dbReference type="SUPFAM" id="SSF52540">
    <property type="entry name" value="P-loop containing nucleoside triphosphate hydrolases"/>
    <property type="match status" value="1"/>
</dbReference>
<dbReference type="InterPro" id="IPR003593">
    <property type="entry name" value="AAA+_ATPase"/>
</dbReference>
<reference evidence="6" key="1">
    <citation type="submission" date="2020-10" db="EMBL/GenBank/DDBJ databases">
        <title>Connecting structure to function with the recovery of over 1000 high-quality activated sludge metagenome-assembled genomes encoding full-length rRNA genes using long-read sequencing.</title>
        <authorList>
            <person name="Singleton C.M."/>
            <person name="Petriglieri F."/>
            <person name="Kristensen J.M."/>
            <person name="Kirkegaard R.H."/>
            <person name="Michaelsen T.Y."/>
            <person name="Andersen M.H."/>
            <person name="Karst S.M."/>
            <person name="Dueholm M.S."/>
            <person name="Nielsen P.H."/>
            <person name="Albertsen M."/>
        </authorList>
    </citation>
    <scope>NUCLEOTIDE SEQUENCE</scope>
    <source>
        <strain evidence="6">Bjer_18-Q3-R1-45_BAT3C.347</strain>
    </source>
</reference>
<evidence type="ECO:0000259" key="5">
    <source>
        <dbReference type="PROSITE" id="PS50893"/>
    </source>
</evidence>
<evidence type="ECO:0000256" key="2">
    <source>
        <dbReference type="ARBA" id="ARBA00022741"/>
    </source>
</evidence>
<sequence>MGRRRRARRVPAAARQHQTALLRVRADAGPHQHRAEYRCDLRRLRSTDRSGHLLHRAAGRVHAAGHLQPGEPGQAGFHGRGPAEPGRRHAPASRSAGRRAPGRGGRKVAMNHAGEDGAAVIDVRGLTKSFAGRKVVDDFAIRVERGQIYGFLGPNGSGKTTTIRMLCGLLTPDAGAGHCLGFDIIREAPAIKREVGYMTQRFSLYEDLSIAENLEFIARMYGVPQRRSAVDGTLERLGLTARREQLAGTLSGGWKQRLALAACMLHTPRLLLLDEPTAGVDPKARREFWDQIHQLAADGLTVLVSTHYMDEAERCHALAYLAYGRLMVNGSAADVVAHSGLSTWAVSGPDGALAMHQLAQALRGAPGVQMVVPFGTTLHVSGDDAEALEAALAPYRARDGLTWTRTEPSLEDVFIGLMNRAQDNYS</sequence>
<evidence type="ECO:0000313" key="7">
    <source>
        <dbReference type="Proteomes" id="UP000807785"/>
    </source>
</evidence>
<gene>
    <name evidence="6" type="ORF">IPH26_20475</name>
</gene>
<comment type="caution">
    <text evidence="6">The sequence shown here is derived from an EMBL/GenBank/DDBJ whole genome shotgun (WGS) entry which is preliminary data.</text>
</comment>
<keyword evidence="1" id="KW-0472">Membrane</keyword>
<dbReference type="AlphaFoldDB" id="A0A9D7E2C1"/>
<dbReference type="PROSITE" id="PS50893">
    <property type="entry name" value="ABC_TRANSPORTER_2"/>
    <property type="match status" value="1"/>
</dbReference>
<dbReference type="PANTHER" id="PTHR43038:SF3">
    <property type="entry name" value="ABC TRANSPORTER G FAMILY MEMBER 20 ISOFORM X1"/>
    <property type="match status" value="1"/>
</dbReference>
<accession>A0A9D7E2C1</accession>
<dbReference type="PANTHER" id="PTHR43038">
    <property type="entry name" value="ATP-BINDING CASSETTE, SUB-FAMILY H, MEMBER 1"/>
    <property type="match status" value="1"/>
</dbReference>
<dbReference type="SMART" id="SM00382">
    <property type="entry name" value="AAA"/>
    <property type="match status" value="1"/>
</dbReference>
<organism evidence="6 7">
    <name type="scientific">Candidatus Methylophosphatis roskildensis</name>
    <dbReference type="NCBI Taxonomy" id="2899263"/>
    <lineage>
        <taxon>Bacteria</taxon>
        <taxon>Pseudomonadati</taxon>
        <taxon>Pseudomonadota</taxon>
        <taxon>Betaproteobacteria</taxon>
        <taxon>Nitrosomonadales</taxon>
        <taxon>Sterolibacteriaceae</taxon>
        <taxon>Candidatus Methylophosphatis</taxon>
    </lineage>
</organism>
<dbReference type="InterPro" id="IPR017871">
    <property type="entry name" value="ABC_transporter-like_CS"/>
</dbReference>
<dbReference type="EMBL" id="JADJEV010000005">
    <property type="protein sequence ID" value="MBK6975211.1"/>
    <property type="molecule type" value="Genomic_DNA"/>
</dbReference>
<feature type="region of interest" description="Disordered" evidence="4">
    <location>
        <begin position="65"/>
        <end position="107"/>
    </location>
</feature>
<evidence type="ECO:0000256" key="3">
    <source>
        <dbReference type="ARBA" id="ARBA00022840"/>
    </source>
</evidence>
<keyword evidence="1" id="KW-1003">Cell membrane</keyword>
<keyword evidence="2" id="KW-0547">Nucleotide-binding</keyword>
<protein>
    <submittedName>
        <fullName evidence="6">ABC transporter ATP-binding protein</fullName>
    </submittedName>
</protein>
<evidence type="ECO:0000313" key="6">
    <source>
        <dbReference type="EMBL" id="MBK6975211.1"/>
    </source>
</evidence>
<dbReference type="CDD" id="cd03230">
    <property type="entry name" value="ABC_DR_subfamily_A"/>
    <property type="match status" value="1"/>
</dbReference>